<keyword evidence="10" id="KW-0594">Phospholipid biosynthesis</keyword>
<proteinExistence type="inferred from homology"/>
<keyword evidence="11" id="KW-1208">Phospholipid metabolism</keyword>
<dbReference type="SUPFAM" id="SSF69593">
    <property type="entry name" value="Glycerol-3-phosphate (1)-acyltransferase"/>
    <property type="match status" value="1"/>
</dbReference>
<evidence type="ECO:0000259" key="14">
    <source>
        <dbReference type="SMART" id="SM00563"/>
    </source>
</evidence>
<keyword evidence="16" id="KW-1185">Reference proteome</keyword>
<dbReference type="PANTHER" id="PTHR23063">
    <property type="entry name" value="PHOSPHOLIPID ACYLTRANSFERASE"/>
    <property type="match status" value="1"/>
</dbReference>
<keyword evidence="6 13" id="KW-0812">Transmembrane</keyword>
<evidence type="ECO:0000256" key="6">
    <source>
        <dbReference type="ARBA" id="ARBA00022692"/>
    </source>
</evidence>
<evidence type="ECO:0000256" key="9">
    <source>
        <dbReference type="ARBA" id="ARBA00023136"/>
    </source>
</evidence>
<evidence type="ECO:0000256" key="3">
    <source>
        <dbReference type="ARBA" id="ARBA00008655"/>
    </source>
</evidence>
<dbReference type="CDD" id="cd07991">
    <property type="entry name" value="LPLAT_LPCAT1-like"/>
    <property type="match status" value="1"/>
</dbReference>
<name>A0ABQ5KIV7_9EUKA</name>
<evidence type="ECO:0000256" key="8">
    <source>
        <dbReference type="ARBA" id="ARBA00023098"/>
    </source>
</evidence>
<evidence type="ECO:0000256" key="10">
    <source>
        <dbReference type="ARBA" id="ARBA00023209"/>
    </source>
</evidence>
<feature type="domain" description="Phospholipid/glycerol acyltransferase" evidence="14">
    <location>
        <begin position="231"/>
        <end position="346"/>
    </location>
</feature>
<reference evidence="15" key="1">
    <citation type="submission" date="2022-03" db="EMBL/GenBank/DDBJ databases">
        <title>Draft genome sequence of Aduncisulcus paluster, a free-living microaerophilic Fornicata.</title>
        <authorList>
            <person name="Yuyama I."/>
            <person name="Kume K."/>
            <person name="Tamura T."/>
            <person name="Inagaki Y."/>
            <person name="Hashimoto T."/>
        </authorList>
    </citation>
    <scope>NUCLEOTIDE SEQUENCE</scope>
    <source>
        <strain evidence="15">NY0171</strain>
    </source>
</reference>
<dbReference type="EMBL" id="BQXS01009991">
    <property type="protein sequence ID" value="GKT32456.1"/>
    <property type="molecule type" value="Genomic_DNA"/>
</dbReference>
<evidence type="ECO:0000256" key="1">
    <source>
        <dbReference type="ARBA" id="ARBA00004370"/>
    </source>
</evidence>
<sequence>MSVSDKIAQYQSTQDVSSFPIFGIGGSGVGSMDSLKPTAKFLDDISASAARGVITAATARERRRASVSSFVESVKETDGSLTSLAQTSVSTEDEFSIFLRPQATPAERFSLLDACELASDCASAIVNDSFSELFEDIKTIKWNWNIYLSLTRFIGVLFRYCVLFPLRLTMFVSGMIIFAIILVLSHPLHKMEGKVRYYRARIVKAAMNYAVMCFSGVIRFHGVLPKRQSNQVFVSNHSSLLDWVILSTYTPFSVVGQQHTGWVGWFQRVFMAPLKPLWFDRFTKQDKVTVYQRMKDHVAMDPHEAEALLLFPEGTCTNNRFVCMFKKGAFSLGDSVSVVPIAIKYDSLFFSGYWNSRKESFARYILRMLTSWCLVCDIWFLKPMKIKPGEKAEHFAGRVQKAIAQKGGLSVRNWDGLLKYVRISDKFVEARQKLNAARYVRIKE</sequence>
<keyword evidence="4" id="KW-0444">Lipid biosynthesis</keyword>
<comment type="similarity">
    <text evidence="3">Belongs to the 1-acyl-sn-glycerol-3-phosphate acyltransferase family.</text>
</comment>
<evidence type="ECO:0000313" key="15">
    <source>
        <dbReference type="EMBL" id="GKT32456.1"/>
    </source>
</evidence>
<evidence type="ECO:0000256" key="12">
    <source>
        <dbReference type="ARBA" id="ARBA00023315"/>
    </source>
</evidence>
<dbReference type="InterPro" id="IPR002123">
    <property type="entry name" value="Plipid/glycerol_acylTrfase"/>
</dbReference>
<keyword evidence="5" id="KW-0808">Transferase</keyword>
<evidence type="ECO:0000313" key="16">
    <source>
        <dbReference type="Proteomes" id="UP001057375"/>
    </source>
</evidence>
<keyword evidence="7 13" id="KW-1133">Transmembrane helix</keyword>
<keyword evidence="12 15" id="KW-0012">Acyltransferase</keyword>
<evidence type="ECO:0000256" key="4">
    <source>
        <dbReference type="ARBA" id="ARBA00022516"/>
    </source>
</evidence>
<evidence type="ECO:0000256" key="13">
    <source>
        <dbReference type="SAM" id="Phobius"/>
    </source>
</evidence>
<evidence type="ECO:0000256" key="11">
    <source>
        <dbReference type="ARBA" id="ARBA00023264"/>
    </source>
</evidence>
<evidence type="ECO:0000256" key="2">
    <source>
        <dbReference type="ARBA" id="ARBA00005189"/>
    </source>
</evidence>
<dbReference type="SMART" id="SM00563">
    <property type="entry name" value="PlsC"/>
    <property type="match status" value="1"/>
</dbReference>
<dbReference type="InterPro" id="IPR045252">
    <property type="entry name" value="LPCAT1-like"/>
</dbReference>
<comment type="subcellular location">
    <subcellularLocation>
        <location evidence="1">Membrane</location>
    </subcellularLocation>
</comment>
<dbReference type="GO" id="GO:0016746">
    <property type="term" value="F:acyltransferase activity"/>
    <property type="evidence" value="ECO:0007669"/>
    <property type="project" value="UniProtKB-KW"/>
</dbReference>
<keyword evidence="9 13" id="KW-0472">Membrane</keyword>
<feature type="transmembrane region" description="Helical" evidence="13">
    <location>
        <begin position="206"/>
        <end position="224"/>
    </location>
</feature>
<keyword evidence="8" id="KW-0443">Lipid metabolism</keyword>
<dbReference type="Pfam" id="PF01553">
    <property type="entry name" value="Acyltransferase"/>
    <property type="match status" value="1"/>
</dbReference>
<protein>
    <submittedName>
        <fullName evidence="15">Glycerol-3-phosphate acyltransferase 9</fullName>
    </submittedName>
</protein>
<comment type="caution">
    <text evidence="15">The sequence shown here is derived from an EMBL/GenBank/DDBJ whole genome shotgun (WGS) entry which is preliminary data.</text>
</comment>
<evidence type="ECO:0000256" key="7">
    <source>
        <dbReference type="ARBA" id="ARBA00022989"/>
    </source>
</evidence>
<dbReference type="PANTHER" id="PTHR23063:SF2">
    <property type="entry name" value="GLYCEROL-3-PHOSPHATE ACYLTRANSFERASE 4, ISOFORM D-RELATED"/>
    <property type="match status" value="1"/>
</dbReference>
<organism evidence="15 16">
    <name type="scientific">Aduncisulcus paluster</name>
    <dbReference type="NCBI Taxonomy" id="2918883"/>
    <lineage>
        <taxon>Eukaryota</taxon>
        <taxon>Metamonada</taxon>
        <taxon>Carpediemonas-like organisms</taxon>
        <taxon>Aduncisulcus</taxon>
    </lineage>
</organism>
<gene>
    <name evidence="15" type="ORF">ADUPG1_006613</name>
</gene>
<dbReference type="Proteomes" id="UP001057375">
    <property type="component" value="Unassembled WGS sequence"/>
</dbReference>
<feature type="transmembrane region" description="Helical" evidence="13">
    <location>
        <begin position="166"/>
        <end position="185"/>
    </location>
</feature>
<evidence type="ECO:0000256" key="5">
    <source>
        <dbReference type="ARBA" id="ARBA00022679"/>
    </source>
</evidence>
<accession>A0ABQ5KIV7</accession>
<comment type="pathway">
    <text evidence="2">Lipid metabolism.</text>
</comment>